<evidence type="ECO:0000256" key="2">
    <source>
        <dbReference type="SAM" id="Phobius"/>
    </source>
</evidence>
<dbReference type="STRING" id="1352936.M878_41505"/>
<dbReference type="InterPro" id="IPR011701">
    <property type="entry name" value="MFS"/>
</dbReference>
<dbReference type="EMBL" id="AWQX01000372">
    <property type="protein sequence ID" value="EST19714.1"/>
    <property type="molecule type" value="Genomic_DNA"/>
</dbReference>
<dbReference type="HOGENOM" id="CLU_1577660_0_0_11"/>
<feature type="compositionally biased region" description="Basic and acidic residues" evidence="1">
    <location>
        <begin position="160"/>
        <end position="169"/>
    </location>
</feature>
<proteinExistence type="predicted"/>
<dbReference type="InterPro" id="IPR036259">
    <property type="entry name" value="MFS_trans_sf"/>
</dbReference>
<comment type="caution">
    <text evidence="3">The sequence shown here is derived from an EMBL/GenBank/DDBJ whole genome shotgun (WGS) entry which is preliminary data.</text>
</comment>
<gene>
    <name evidence="3" type="ORF">M878_41505</name>
</gene>
<sequence length="169" mass="17942">MVAVPALAAITVSLMQTPVIPIIPELPSCLHASASDAAWAVTATLLAAAVATPVAGRLGDMFGKRRLLLVSWAPPVTRSGRARRYDGPGPLRAAPPPLRRPWTRHPLITAPDVRTPARLRDGSPCGPLGVRSRPPGAAERTTRRRCGPVQGNPWPMVREGAGRGRDLQP</sequence>
<keyword evidence="2" id="KW-0812">Transmembrane</keyword>
<keyword evidence="2" id="KW-1133">Transmembrane helix</keyword>
<keyword evidence="4" id="KW-1185">Reference proteome</keyword>
<evidence type="ECO:0000256" key="1">
    <source>
        <dbReference type="SAM" id="MobiDB-lite"/>
    </source>
</evidence>
<feature type="region of interest" description="Disordered" evidence="1">
    <location>
        <begin position="81"/>
        <end position="169"/>
    </location>
</feature>
<feature type="transmembrane region" description="Helical" evidence="2">
    <location>
        <begin position="37"/>
        <end position="56"/>
    </location>
</feature>
<accession>V6JS71</accession>
<dbReference type="Proteomes" id="UP000017984">
    <property type="component" value="Chromosome"/>
</dbReference>
<evidence type="ECO:0000313" key="4">
    <source>
        <dbReference type="Proteomes" id="UP000017984"/>
    </source>
</evidence>
<protein>
    <recommendedName>
        <fullName evidence="5">Major facilitator superfamily (MFS) profile domain-containing protein</fullName>
    </recommendedName>
</protein>
<dbReference type="Gene3D" id="1.20.1720.10">
    <property type="entry name" value="Multidrug resistance protein D"/>
    <property type="match status" value="1"/>
</dbReference>
<keyword evidence="2" id="KW-0472">Membrane</keyword>
<dbReference type="PATRIC" id="fig|1352936.5.peg.8593"/>
<evidence type="ECO:0008006" key="5">
    <source>
        <dbReference type="Google" id="ProtNLM"/>
    </source>
</evidence>
<dbReference type="Pfam" id="PF07690">
    <property type="entry name" value="MFS_1"/>
    <property type="match status" value="1"/>
</dbReference>
<dbReference type="AlphaFoldDB" id="V6JS71"/>
<name>V6JS71_STRRC</name>
<reference evidence="3 4" key="1">
    <citation type="journal article" date="2014" name="Genome Announc.">
        <title>Draft Genome Sequence of Streptomyces roseochromogenes subsp. oscitans DS 12.976, Producer of the Aminocoumarin Antibiotic Clorobiocin.</title>
        <authorList>
            <person name="Ruckert C."/>
            <person name="Kalinowski J."/>
            <person name="Heide L."/>
            <person name="Apel A.K."/>
        </authorList>
    </citation>
    <scope>NUCLEOTIDE SEQUENCE [LARGE SCALE GENOMIC DNA]</scope>
    <source>
        <strain evidence="3 4">DS 12.976</strain>
    </source>
</reference>
<dbReference type="SUPFAM" id="SSF103473">
    <property type="entry name" value="MFS general substrate transporter"/>
    <property type="match status" value="1"/>
</dbReference>
<evidence type="ECO:0000313" key="3">
    <source>
        <dbReference type="EMBL" id="EST19714.1"/>
    </source>
</evidence>
<dbReference type="GO" id="GO:0022857">
    <property type="term" value="F:transmembrane transporter activity"/>
    <property type="evidence" value="ECO:0007669"/>
    <property type="project" value="InterPro"/>
</dbReference>
<organism evidence="3 4">
    <name type="scientific">Streptomyces roseochromogenus subsp. oscitans DS 12.976</name>
    <dbReference type="NCBI Taxonomy" id="1352936"/>
    <lineage>
        <taxon>Bacteria</taxon>
        <taxon>Bacillati</taxon>
        <taxon>Actinomycetota</taxon>
        <taxon>Actinomycetes</taxon>
        <taxon>Kitasatosporales</taxon>
        <taxon>Streptomycetaceae</taxon>
        <taxon>Streptomyces</taxon>
    </lineage>
</organism>